<gene>
    <name evidence="2" type="ORF">EV420DRAFT_1643913</name>
</gene>
<keyword evidence="3" id="KW-1185">Reference proteome</keyword>
<reference evidence="2" key="1">
    <citation type="submission" date="2023-06" db="EMBL/GenBank/DDBJ databases">
        <authorList>
            <consortium name="Lawrence Berkeley National Laboratory"/>
            <person name="Ahrendt S."/>
            <person name="Sahu N."/>
            <person name="Indic B."/>
            <person name="Wong-Bajracharya J."/>
            <person name="Merenyi Z."/>
            <person name="Ke H.-M."/>
            <person name="Monk M."/>
            <person name="Kocsube S."/>
            <person name="Drula E."/>
            <person name="Lipzen A."/>
            <person name="Balint B."/>
            <person name="Henrissat B."/>
            <person name="Andreopoulos B."/>
            <person name="Martin F.M."/>
            <person name="Harder C.B."/>
            <person name="Rigling D."/>
            <person name="Ford K.L."/>
            <person name="Foster G.D."/>
            <person name="Pangilinan J."/>
            <person name="Papanicolaou A."/>
            <person name="Barry K."/>
            <person name="LaButti K."/>
            <person name="Viragh M."/>
            <person name="Koriabine M."/>
            <person name="Yan M."/>
            <person name="Riley R."/>
            <person name="Champramary S."/>
            <person name="Plett K.L."/>
            <person name="Tsai I.J."/>
            <person name="Slot J."/>
            <person name="Sipos G."/>
            <person name="Plett J."/>
            <person name="Nagy L.G."/>
            <person name="Grigoriev I.V."/>
        </authorList>
    </citation>
    <scope>NUCLEOTIDE SEQUENCE</scope>
    <source>
        <strain evidence="2">CCBAS 213</strain>
    </source>
</reference>
<feature type="compositionally biased region" description="Low complexity" evidence="1">
    <location>
        <begin position="43"/>
        <end position="57"/>
    </location>
</feature>
<dbReference type="Proteomes" id="UP001175211">
    <property type="component" value="Unassembled WGS sequence"/>
</dbReference>
<feature type="compositionally biased region" description="Polar residues" evidence="1">
    <location>
        <begin position="115"/>
        <end position="126"/>
    </location>
</feature>
<proteinExistence type="predicted"/>
<comment type="caution">
    <text evidence="2">The sequence shown here is derived from an EMBL/GenBank/DDBJ whole genome shotgun (WGS) entry which is preliminary data.</text>
</comment>
<organism evidence="2 3">
    <name type="scientific">Armillaria tabescens</name>
    <name type="common">Ringless honey mushroom</name>
    <name type="synonym">Agaricus tabescens</name>
    <dbReference type="NCBI Taxonomy" id="1929756"/>
    <lineage>
        <taxon>Eukaryota</taxon>
        <taxon>Fungi</taxon>
        <taxon>Dikarya</taxon>
        <taxon>Basidiomycota</taxon>
        <taxon>Agaricomycotina</taxon>
        <taxon>Agaricomycetes</taxon>
        <taxon>Agaricomycetidae</taxon>
        <taxon>Agaricales</taxon>
        <taxon>Marasmiineae</taxon>
        <taxon>Physalacriaceae</taxon>
        <taxon>Desarmillaria</taxon>
    </lineage>
</organism>
<dbReference type="GeneID" id="85361118"/>
<name>A0AA39KAG7_ARMTA</name>
<feature type="compositionally biased region" description="Acidic residues" evidence="1">
    <location>
        <begin position="91"/>
        <end position="107"/>
    </location>
</feature>
<dbReference type="EMBL" id="JAUEPS010000021">
    <property type="protein sequence ID" value="KAK0457574.1"/>
    <property type="molecule type" value="Genomic_DNA"/>
</dbReference>
<feature type="region of interest" description="Disordered" evidence="1">
    <location>
        <begin position="16"/>
        <end position="126"/>
    </location>
</feature>
<dbReference type="RefSeq" id="XP_060329886.1">
    <property type="nucleotide sequence ID" value="XM_060477570.1"/>
</dbReference>
<dbReference type="AlphaFoldDB" id="A0AA39KAG7"/>
<sequence>MVKIKRLKVHADAYYDKDELDELDNPSAPSHVTHRHTDFNVYTTATGSHPHTTTTYHNAPASPQKPHAPSRHDPVLDEWAGADLSWLDGPALEEENSDHSDMEEDGSMDPRGSTEDATIQQDDPYL</sequence>
<accession>A0AA39KAG7</accession>
<protein>
    <submittedName>
        <fullName evidence="2">Uncharacterized protein</fullName>
    </submittedName>
</protein>
<evidence type="ECO:0000313" key="2">
    <source>
        <dbReference type="EMBL" id="KAK0457574.1"/>
    </source>
</evidence>
<evidence type="ECO:0000313" key="3">
    <source>
        <dbReference type="Proteomes" id="UP001175211"/>
    </source>
</evidence>
<evidence type="ECO:0000256" key="1">
    <source>
        <dbReference type="SAM" id="MobiDB-lite"/>
    </source>
</evidence>